<keyword evidence="2" id="KW-0808">Transferase</keyword>
<evidence type="ECO:0000259" key="1">
    <source>
        <dbReference type="Pfam" id="PF08241"/>
    </source>
</evidence>
<dbReference type="EMBL" id="SHLD01000001">
    <property type="protein sequence ID" value="RZU72062.1"/>
    <property type="molecule type" value="Genomic_DNA"/>
</dbReference>
<protein>
    <submittedName>
        <fullName evidence="2">2-polyprenyl-6-hydroxyphenyl methylase/3-demethylubiquinone-9 3-methyltransferase</fullName>
    </submittedName>
</protein>
<accession>A0A4Q8B3H8</accession>
<evidence type="ECO:0000313" key="3">
    <source>
        <dbReference type="Proteomes" id="UP000294114"/>
    </source>
</evidence>
<organism evidence="2 3">
    <name type="scientific">Micromonospora kangleipakensis</name>
    <dbReference type="NCBI Taxonomy" id="1077942"/>
    <lineage>
        <taxon>Bacteria</taxon>
        <taxon>Bacillati</taxon>
        <taxon>Actinomycetota</taxon>
        <taxon>Actinomycetes</taxon>
        <taxon>Micromonosporales</taxon>
        <taxon>Micromonosporaceae</taxon>
        <taxon>Micromonospora</taxon>
    </lineage>
</organism>
<dbReference type="AlphaFoldDB" id="A0A4Q8B3H8"/>
<dbReference type="GO" id="GO:0010420">
    <property type="term" value="F:polyprenyldihydroxybenzoate methyltransferase activity"/>
    <property type="evidence" value="ECO:0007669"/>
    <property type="project" value="TreeGrafter"/>
</dbReference>
<keyword evidence="2" id="KW-0830">Ubiquinone</keyword>
<dbReference type="InterPro" id="IPR013216">
    <property type="entry name" value="Methyltransf_11"/>
</dbReference>
<sequence>MRDAAPVSTPPRVLPRNDPRQYDDLAGEWWRPDGAFAMLHWLARARAALVPPAFRPGALLVDLGCGAGLLAPHLVGKGYRHVGLDLTRSALAQAAAHGVTVVNADATAVPLADGCADVVSAGELLEHVPDWRRVVAEACRLLRPGGLLVLDTLNDTALARLVAVEIGERLPTVPRGIHDPRLFVDARELVAECARHGVELRLRGIRPELLGTLGWLLRRMRGASARRPVGTEAGGGPRIVPTRSTAVLYQGRGLRGG</sequence>
<dbReference type="InterPro" id="IPR029063">
    <property type="entry name" value="SAM-dependent_MTases_sf"/>
</dbReference>
<gene>
    <name evidence="2" type="ORF">EV384_0403</name>
</gene>
<dbReference type="RefSeq" id="WP_130329555.1">
    <property type="nucleotide sequence ID" value="NZ_SHLD01000001.1"/>
</dbReference>
<dbReference type="CDD" id="cd02440">
    <property type="entry name" value="AdoMet_MTases"/>
    <property type="match status" value="1"/>
</dbReference>
<reference evidence="2 3" key="1">
    <citation type="submission" date="2019-02" db="EMBL/GenBank/DDBJ databases">
        <title>Sequencing the genomes of 1000 actinobacteria strains.</title>
        <authorList>
            <person name="Klenk H.-P."/>
        </authorList>
    </citation>
    <scope>NUCLEOTIDE SEQUENCE [LARGE SCALE GENOMIC DNA]</scope>
    <source>
        <strain evidence="2 3">DSM 45612</strain>
    </source>
</reference>
<name>A0A4Q8B3H8_9ACTN</name>
<comment type="caution">
    <text evidence="2">The sequence shown here is derived from an EMBL/GenBank/DDBJ whole genome shotgun (WGS) entry which is preliminary data.</text>
</comment>
<dbReference type="OrthoDB" id="9805171at2"/>
<keyword evidence="3" id="KW-1185">Reference proteome</keyword>
<dbReference type="PANTHER" id="PTHR43464:SF23">
    <property type="entry name" value="JUVENILE HORMONE ACID O-METHYLTRANSFERASE"/>
    <property type="match status" value="1"/>
</dbReference>
<dbReference type="Gene3D" id="3.40.50.150">
    <property type="entry name" value="Vaccinia Virus protein VP39"/>
    <property type="match status" value="1"/>
</dbReference>
<feature type="domain" description="Methyltransferase type 11" evidence="1">
    <location>
        <begin position="61"/>
        <end position="150"/>
    </location>
</feature>
<proteinExistence type="predicted"/>
<keyword evidence="2" id="KW-0489">Methyltransferase</keyword>
<dbReference type="GO" id="GO:0032259">
    <property type="term" value="P:methylation"/>
    <property type="evidence" value="ECO:0007669"/>
    <property type="project" value="UniProtKB-KW"/>
</dbReference>
<evidence type="ECO:0000313" key="2">
    <source>
        <dbReference type="EMBL" id="RZU72062.1"/>
    </source>
</evidence>
<dbReference type="Pfam" id="PF08241">
    <property type="entry name" value="Methyltransf_11"/>
    <property type="match status" value="1"/>
</dbReference>
<dbReference type="SUPFAM" id="SSF53335">
    <property type="entry name" value="S-adenosyl-L-methionine-dependent methyltransferases"/>
    <property type="match status" value="1"/>
</dbReference>
<dbReference type="Proteomes" id="UP000294114">
    <property type="component" value="Unassembled WGS sequence"/>
</dbReference>
<dbReference type="PANTHER" id="PTHR43464">
    <property type="entry name" value="METHYLTRANSFERASE"/>
    <property type="match status" value="1"/>
</dbReference>